<evidence type="ECO:0000256" key="2">
    <source>
        <dbReference type="ARBA" id="ARBA00022643"/>
    </source>
</evidence>
<dbReference type="GO" id="GO:0046306">
    <property type="term" value="P:alkanesulfonate catabolic process"/>
    <property type="evidence" value="ECO:0007669"/>
    <property type="project" value="TreeGrafter"/>
</dbReference>
<sequence>MKLGVFLPNGQNGYIISKNSPQYIPTWEHMLEITQEAERVGLDFILSMIKYRGFGGETGYWDSCSDSIALACGLAAATDQIELYATVPMLGVHPAIAARMITTFNDISNGRAGVNFVTGWNKPEYSQMGLWPGEDYHANRFGLAEEYMRVVRDLWRDGRSNFKGKHYHLEDCECFPVPGREIPVVYAGQSPKGIEFTADYAEYNFMFGGPDKLRKASSEVRAASARVGRDVGTLALYTIIGADTDEDAAARCQEIVDGADEEALMNIVKSASMDNNPDGTSKHFRDGMTAPVEEGNLVFMGFPVIHGSWETIALKIKDLGERTGVSGMLLTFPDFVDGVKKFGKYSLPILRPEKTKT</sequence>
<keyword evidence="2" id="KW-0288">FMN</keyword>
<evidence type="ECO:0000313" key="7">
    <source>
        <dbReference type="Proteomes" id="UP000183974"/>
    </source>
</evidence>
<keyword evidence="3" id="KW-0560">Oxidoreductase</keyword>
<dbReference type="RefSeq" id="WP_073038258.1">
    <property type="nucleotide sequence ID" value="NZ_BMLR01000049.1"/>
</dbReference>
<dbReference type="InterPro" id="IPR050172">
    <property type="entry name" value="SsuD_RutA_monooxygenase"/>
</dbReference>
<dbReference type="InterPro" id="IPR036661">
    <property type="entry name" value="Luciferase-like_sf"/>
</dbReference>
<keyword evidence="1" id="KW-0285">Flavoprotein</keyword>
<dbReference type="PANTHER" id="PTHR42847:SF4">
    <property type="entry name" value="ALKANESULFONATE MONOOXYGENASE-RELATED"/>
    <property type="match status" value="1"/>
</dbReference>
<evidence type="ECO:0000256" key="4">
    <source>
        <dbReference type="ARBA" id="ARBA00023033"/>
    </source>
</evidence>
<dbReference type="Pfam" id="PF00296">
    <property type="entry name" value="Bac_luciferase"/>
    <property type="match status" value="1"/>
</dbReference>
<evidence type="ECO:0000256" key="3">
    <source>
        <dbReference type="ARBA" id="ARBA00023002"/>
    </source>
</evidence>
<dbReference type="Proteomes" id="UP000183974">
    <property type="component" value="Unassembled WGS sequence"/>
</dbReference>
<dbReference type="GO" id="GO:0008726">
    <property type="term" value="F:alkanesulfonate monooxygenase activity"/>
    <property type="evidence" value="ECO:0007669"/>
    <property type="project" value="TreeGrafter"/>
</dbReference>
<name>A0A1M7L049_9RHOB</name>
<organism evidence="6 7">
    <name type="scientific">Roseovarius pacificus</name>
    <dbReference type="NCBI Taxonomy" id="337701"/>
    <lineage>
        <taxon>Bacteria</taxon>
        <taxon>Pseudomonadati</taxon>
        <taxon>Pseudomonadota</taxon>
        <taxon>Alphaproteobacteria</taxon>
        <taxon>Rhodobacterales</taxon>
        <taxon>Roseobacteraceae</taxon>
        <taxon>Roseovarius</taxon>
    </lineage>
</organism>
<evidence type="ECO:0000256" key="1">
    <source>
        <dbReference type="ARBA" id="ARBA00022630"/>
    </source>
</evidence>
<dbReference type="InterPro" id="IPR011251">
    <property type="entry name" value="Luciferase-like_dom"/>
</dbReference>
<evidence type="ECO:0000313" key="6">
    <source>
        <dbReference type="EMBL" id="SHM71231.1"/>
    </source>
</evidence>
<dbReference type="Gene3D" id="3.20.20.30">
    <property type="entry name" value="Luciferase-like domain"/>
    <property type="match status" value="1"/>
</dbReference>
<gene>
    <name evidence="6" type="ORF">SAMN05444398_1491</name>
</gene>
<protein>
    <submittedName>
        <fullName evidence="6">Pyrimidine oxygenase</fullName>
    </submittedName>
</protein>
<dbReference type="SUPFAM" id="SSF51679">
    <property type="entry name" value="Bacterial luciferase-like"/>
    <property type="match status" value="1"/>
</dbReference>
<reference evidence="6 7" key="1">
    <citation type="submission" date="2016-11" db="EMBL/GenBank/DDBJ databases">
        <authorList>
            <person name="Jaros S."/>
            <person name="Januszkiewicz K."/>
            <person name="Wedrychowicz H."/>
        </authorList>
    </citation>
    <scope>NUCLEOTIDE SEQUENCE [LARGE SCALE GENOMIC DNA]</scope>
    <source>
        <strain evidence="6 7">DSM 29589</strain>
    </source>
</reference>
<dbReference type="CDD" id="cd01094">
    <property type="entry name" value="Alkanesulfonate_monoxygenase"/>
    <property type="match status" value="1"/>
</dbReference>
<dbReference type="PANTHER" id="PTHR42847">
    <property type="entry name" value="ALKANESULFONATE MONOOXYGENASE"/>
    <property type="match status" value="1"/>
</dbReference>
<accession>A0A1M7L049</accession>
<evidence type="ECO:0000259" key="5">
    <source>
        <dbReference type="Pfam" id="PF00296"/>
    </source>
</evidence>
<keyword evidence="4" id="KW-0503">Monooxygenase</keyword>
<dbReference type="STRING" id="337701.SAMN05444398_1491"/>
<dbReference type="EMBL" id="FRBR01000049">
    <property type="protein sequence ID" value="SHM71231.1"/>
    <property type="molecule type" value="Genomic_DNA"/>
</dbReference>
<proteinExistence type="predicted"/>
<dbReference type="OrthoDB" id="9779442at2"/>
<dbReference type="AlphaFoldDB" id="A0A1M7L049"/>
<keyword evidence="7" id="KW-1185">Reference proteome</keyword>
<feature type="domain" description="Luciferase-like" evidence="5">
    <location>
        <begin position="1"/>
        <end position="325"/>
    </location>
</feature>